<dbReference type="SFLD" id="SFLDG01084">
    <property type="entry name" value="Uncharacterised_Radical_SAM_Su"/>
    <property type="match status" value="1"/>
</dbReference>
<dbReference type="GO" id="GO:0051536">
    <property type="term" value="F:iron-sulfur cluster binding"/>
    <property type="evidence" value="ECO:0007669"/>
    <property type="project" value="UniProtKB-KW"/>
</dbReference>
<evidence type="ECO:0000256" key="4">
    <source>
        <dbReference type="SAM" id="MobiDB-lite"/>
    </source>
</evidence>
<gene>
    <name evidence="6" type="ORF">HHL14_01330</name>
</gene>
<dbReference type="InterPro" id="IPR040086">
    <property type="entry name" value="MJ0683-like"/>
</dbReference>
<evidence type="ECO:0000256" key="3">
    <source>
        <dbReference type="ARBA" id="ARBA00023014"/>
    </source>
</evidence>
<accession>A0A7X9ZWN6</accession>
<dbReference type="SUPFAM" id="SSF102114">
    <property type="entry name" value="Radical SAM enzymes"/>
    <property type="match status" value="1"/>
</dbReference>
<dbReference type="Proteomes" id="UP000583127">
    <property type="component" value="Unassembled WGS sequence"/>
</dbReference>
<evidence type="ECO:0000256" key="2">
    <source>
        <dbReference type="ARBA" id="ARBA00023004"/>
    </source>
</evidence>
<keyword evidence="7" id="KW-1185">Reference proteome</keyword>
<evidence type="ECO:0000256" key="1">
    <source>
        <dbReference type="ARBA" id="ARBA00022723"/>
    </source>
</evidence>
<name>A0A7X9ZWN6_9BURK</name>
<dbReference type="Pfam" id="PF04055">
    <property type="entry name" value="Radical_SAM"/>
    <property type="match status" value="1"/>
</dbReference>
<dbReference type="InterPro" id="IPR006638">
    <property type="entry name" value="Elp3/MiaA/NifB-like_rSAM"/>
</dbReference>
<evidence type="ECO:0000259" key="5">
    <source>
        <dbReference type="PROSITE" id="PS51918"/>
    </source>
</evidence>
<keyword evidence="1" id="KW-0479">Metal-binding</keyword>
<dbReference type="EMBL" id="JABBFZ010000001">
    <property type="protein sequence ID" value="NML29483.1"/>
    <property type="molecule type" value="Genomic_DNA"/>
</dbReference>
<dbReference type="SFLD" id="SFLDS00029">
    <property type="entry name" value="Radical_SAM"/>
    <property type="match status" value="1"/>
</dbReference>
<dbReference type="GO" id="GO:0046872">
    <property type="term" value="F:metal ion binding"/>
    <property type="evidence" value="ECO:0007669"/>
    <property type="project" value="UniProtKB-KW"/>
</dbReference>
<dbReference type="AlphaFoldDB" id="A0A7X9ZWN6"/>
<proteinExistence type="predicted"/>
<comment type="caution">
    <text evidence="6">The sequence shown here is derived from an EMBL/GenBank/DDBJ whole genome shotgun (WGS) entry which is preliminary data.</text>
</comment>
<dbReference type="NCBIfam" id="NF033668">
    <property type="entry name" value="rSAM_PA0069"/>
    <property type="match status" value="1"/>
</dbReference>
<organism evidence="6 7">
    <name type="scientific">Paraburkholderia antibiotica</name>
    <dbReference type="NCBI Taxonomy" id="2728839"/>
    <lineage>
        <taxon>Bacteria</taxon>
        <taxon>Pseudomonadati</taxon>
        <taxon>Pseudomonadota</taxon>
        <taxon>Betaproteobacteria</taxon>
        <taxon>Burkholderiales</taxon>
        <taxon>Burkholderiaceae</taxon>
        <taxon>Paraburkholderia</taxon>
    </lineage>
</organism>
<keyword evidence="3" id="KW-0411">Iron-sulfur</keyword>
<dbReference type="InterPro" id="IPR007197">
    <property type="entry name" value="rSAM"/>
</dbReference>
<dbReference type="SMART" id="SM00729">
    <property type="entry name" value="Elp3"/>
    <property type="match status" value="1"/>
</dbReference>
<evidence type="ECO:0000313" key="6">
    <source>
        <dbReference type="EMBL" id="NML29483.1"/>
    </source>
</evidence>
<dbReference type="RefSeq" id="WP_169495790.1">
    <property type="nucleotide sequence ID" value="NZ_JABBFZ010000001.1"/>
</dbReference>
<dbReference type="PANTHER" id="PTHR43432:SF3">
    <property type="entry name" value="SLR0285 PROTEIN"/>
    <property type="match status" value="1"/>
</dbReference>
<protein>
    <submittedName>
        <fullName evidence="6">PA0069 family radical SAM protein</fullName>
    </submittedName>
</protein>
<dbReference type="PROSITE" id="PS51918">
    <property type="entry name" value="RADICAL_SAM"/>
    <property type="match status" value="1"/>
</dbReference>
<dbReference type="PANTHER" id="PTHR43432">
    <property type="entry name" value="SLR0285 PROTEIN"/>
    <property type="match status" value="1"/>
</dbReference>
<sequence>MDTPDTPDVPEFPIAPPAPRKGRGAVANLQGRYEVDQREAVDDGWQAAEEDGEPKALRTQVFEERAKTILTRNASPDIPFSVSLNPYRGCEHGCIYCFARPTHSYLGLSPGLDFESRIYAKINAPELLERELSKKSYVPEPIALGVATDAWQPAERDLRLTRRVIEVLSERNQPFAAITKSSLIERDIDLLAPMAARGQFMAAITITTLDADIARTLEPRAATPSRRLRAIRTLSEAGIPVGVSIAPVIPFVTEQDMERVLEACAEAGASNASYIVLRLPWEVAPLFKDWLAAHFPDRAERVMNRVRDMRGGKDYDSSFAKRMKGEGLWADLLRQRFHKAVRRLGLNERERGILDMSHFRRIEPSVAAGQATASERDNPQLRLF</sequence>
<dbReference type="Gene3D" id="3.80.30.30">
    <property type="match status" value="1"/>
</dbReference>
<feature type="region of interest" description="Disordered" evidence="4">
    <location>
        <begin position="1"/>
        <end position="24"/>
    </location>
</feature>
<keyword evidence="2" id="KW-0408">Iron</keyword>
<evidence type="ECO:0000313" key="7">
    <source>
        <dbReference type="Proteomes" id="UP000583127"/>
    </source>
</evidence>
<dbReference type="CDD" id="cd01335">
    <property type="entry name" value="Radical_SAM"/>
    <property type="match status" value="1"/>
</dbReference>
<dbReference type="GO" id="GO:0003824">
    <property type="term" value="F:catalytic activity"/>
    <property type="evidence" value="ECO:0007669"/>
    <property type="project" value="InterPro"/>
</dbReference>
<feature type="domain" description="Radical SAM core" evidence="5">
    <location>
        <begin position="76"/>
        <end position="313"/>
    </location>
</feature>
<reference evidence="6 7" key="1">
    <citation type="submission" date="2020-04" db="EMBL/GenBank/DDBJ databases">
        <title>Paraburkholderia sp. G-4-1-8 isolated from soil.</title>
        <authorList>
            <person name="Dahal R.H."/>
        </authorList>
    </citation>
    <scope>NUCLEOTIDE SEQUENCE [LARGE SCALE GENOMIC DNA]</scope>
    <source>
        <strain evidence="6 7">G-4-1-8</strain>
    </source>
</reference>
<dbReference type="InterPro" id="IPR058240">
    <property type="entry name" value="rSAM_sf"/>
</dbReference>